<protein>
    <submittedName>
        <fullName evidence="1">Uncharacterized protein</fullName>
    </submittedName>
</protein>
<reference evidence="1" key="1">
    <citation type="submission" date="2017-05" db="UniProtKB">
        <authorList>
            <consortium name="EnsemblMetazoa"/>
        </authorList>
    </citation>
    <scope>IDENTIFICATION</scope>
</reference>
<proteinExistence type="predicted"/>
<accession>A0A1X7TI16</accession>
<evidence type="ECO:0000313" key="1">
    <source>
        <dbReference type="EnsemblMetazoa" id="Aqu2.1.14395_001"/>
    </source>
</evidence>
<dbReference type="InParanoid" id="A0A1X7TI16"/>
<name>A0A1X7TI16_AMPQE</name>
<dbReference type="OrthoDB" id="2384350at2759"/>
<dbReference type="AlphaFoldDB" id="A0A1X7TI16"/>
<sequence length="113" mass="13406">MYTRRKGKSSARRESSRQFHRNLVCIDYYQQPSHTLRQHNKVFEGFITLSSSMTESIVRKEIIEKLKDKDYMFYNFDTLTSNDFEFVKCVNRHIFVPDGATAYDGNGIMSLYR</sequence>
<organism evidence="1">
    <name type="scientific">Amphimedon queenslandica</name>
    <name type="common">Sponge</name>
    <dbReference type="NCBI Taxonomy" id="400682"/>
    <lineage>
        <taxon>Eukaryota</taxon>
        <taxon>Metazoa</taxon>
        <taxon>Porifera</taxon>
        <taxon>Demospongiae</taxon>
        <taxon>Heteroscleromorpha</taxon>
        <taxon>Haplosclerida</taxon>
        <taxon>Niphatidae</taxon>
        <taxon>Amphimedon</taxon>
    </lineage>
</organism>
<dbReference type="EnsemblMetazoa" id="Aqu2.1.14395_001">
    <property type="protein sequence ID" value="Aqu2.1.14395_001"/>
    <property type="gene ID" value="Aqu2.1.14395"/>
</dbReference>